<evidence type="ECO:0000256" key="1">
    <source>
        <dbReference type="SAM" id="MobiDB-lite"/>
    </source>
</evidence>
<evidence type="ECO:0000313" key="3">
    <source>
        <dbReference type="Proteomes" id="UP001222087"/>
    </source>
</evidence>
<protein>
    <recommendedName>
        <fullName evidence="4">Ankyrin repeats (3 copies)</fullName>
    </recommendedName>
</protein>
<name>A0ABY8AWS6_9GAMM</name>
<evidence type="ECO:0008006" key="4">
    <source>
        <dbReference type="Google" id="ProtNLM"/>
    </source>
</evidence>
<keyword evidence="3" id="KW-1185">Reference proteome</keyword>
<evidence type="ECO:0000313" key="2">
    <source>
        <dbReference type="EMBL" id="WED44176.1"/>
    </source>
</evidence>
<feature type="compositionally biased region" description="Polar residues" evidence="1">
    <location>
        <begin position="867"/>
        <end position="878"/>
    </location>
</feature>
<feature type="region of interest" description="Disordered" evidence="1">
    <location>
        <begin position="858"/>
        <end position="878"/>
    </location>
</feature>
<dbReference type="RefSeq" id="WP_275089993.1">
    <property type="nucleotide sequence ID" value="NZ_CP119078.1"/>
</dbReference>
<reference evidence="2 3" key="1">
    <citation type="submission" date="2023-02" db="EMBL/GenBank/DDBJ databases">
        <title>Genome Sequence of L. cardiaca H63T.</title>
        <authorList>
            <person name="Lopez A.E."/>
            <person name="Cianciotto N.P."/>
        </authorList>
    </citation>
    <scope>NUCLEOTIDE SEQUENCE [LARGE SCALE GENOMIC DNA]</scope>
    <source>
        <strain evidence="2 3">H63</strain>
    </source>
</reference>
<organism evidence="2 3">
    <name type="scientific">Legionella cardiaca</name>
    <dbReference type="NCBI Taxonomy" id="1071983"/>
    <lineage>
        <taxon>Bacteria</taxon>
        <taxon>Pseudomonadati</taxon>
        <taxon>Pseudomonadota</taxon>
        <taxon>Gammaproteobacteria</taxon>
        <taxon>Legionellales</taxon>
        <taxon>Legionellaceae</taxon>
        <taxon>Legionella</taxon>
    </lineage>
</organism>
<accession>A0ABY8AWS6</accession>
<sequence length="878" mass="101277">MSEGARKQLIQEIKLLAQKTQLKKVDLILNKIEKKQYGKALLIACSHCKAGDKAMLRLVKLICLYQDKLSFNVNHSEGNMTAIGYAAQNANVELFMALEHAGAKRTTSLGRKTAIFVMTENLWKIKNKLALIYKKECVRDYEELNRLFSDKNKLPKRKEVATETLNTNYDLDRVNFIIKALNFLKTYQRAENRVKALPSNSKPSELAMIHIDQMEECRLLFEKICITIQNLSYELRGKYSLNFGPAPFTWMTFDQLGGLVIEPPLNEEPKIIPLGDISVSTIHSPHYFPAIKSIRFIMRELADRQDIIEEALKDFLNRDLDTLANFFQSVANEIQHPTTNAIKPISLLSIKAITSYITDLDNLIKLLNLVNYTGKFEPIKDRPHGDIIINPLYTSRAEQYKLRFNLSTKRGQHAALHYLEMIGELITGKNFSQFLCKLDNSIDWRAFIAIRDGIVHQDAGNNMHQIKQLMANLPLFEKIVGEDLEEFCARLINLLVLRQEKLGAYDGDPEQFWLRILKLDAEMKPDEDSEQAQDALATVERRTTLENEREFTQALLSKNAPQSIIEASQGILSGVRKIPDKRELGEIFSFLPSRQEDRARNKTLTGIMKNAIKKSSNTVSERKEKREQMQAARQKREMERKKQLKGLEHIREFAETLHKSADRDHLLNPGKRVMAAYNALVNIKEFLSEEKYLLSDLNFQTVEEWDKYHSDHLGLSLAKLLGSNPELNDAIEYNAAQFLQHLDTIRDYHGAGRCYRILENYSDLRRFRNYLEHGDPLYDNQKCEADNLYLQEDHRQQLTAPMFVKLVYEILPEFQIVVDAYTTDPHLTPLVAPDEMEEWTKVCTAGYKTNGFFSNPKSQEKEEVTLHRNSNPSECNYY</sequence>
<gene>
    <name evidence="2" type="ORF">PXX05_05145</name>
</gene>
<dbReference type="Proteomes" id="UP001222087">
    <property type="component" value="Chromosome"/>
</dbReference>
<dbReference type="EMBL" id="CP119078">
    <property type="protein sequence ID" value="WED44176.1"/>
    <property type="molecule type" value="Genomic_DNA"/>
</dbReference>
<proteinExistence type="predicted"/>